<accession>A0A8X7BQF8</accession>
<organism evidence="1 2">
    <name type="scientific">Trichonephila inaurata madagascariensis</name>
    <dbReference type="NCBI Taxonomy" id="2747483"/>
    <lineage>
        <taxon>Eukaryota</taxon>
        <taxon>Metazoa</taxon>
        <taxon>Ecdysozoa</taxon>
        <taxon>Arthropoda</taxon>
        <taxon>Chelicerata</taxon>
        <taxon>Arachnida</taxon>
        <taxon>Araneae</taxon>
        <taxon>Araneomorphae</taxon>
        <taxon>Entelegynae</taxon>
        <taxon>Araneoidea</taxon>
        <taxon>Nephilidae</taxon>
        <taxon>Trichonephila</taxon>
        <taxon>Trichonephila inaurata</taxon>
    </lineage>
</organism>
<reference evidence="1" key="1">
    <citation type="submission" date="2020-08" db="EMBL/GenBank/DDBJ databases">
        <title>Multicomponent nature underlies the extraordinary mechanical properties of spider dragline silk.</title>
        <authorList>
            <person name="Kono N."/>
            <person name="Nakamura H."/>
            <person name="Mori M."/>
            <person name="Yoshida Y."/>
            <person name="Ohtoshi R."/>
            <person name="Malay A.D."/>
            <person name="Moran D.A.P."/>
            <person name="Tomita M."/>
            <person name="Numata K."/>
            <person name="Arakawa K."/>
        </authorList>
    </citation>
    <scope>NUCLEOTIDE SEQUENCE</scope>
</reference>
<name>A0A8X7BQF8_9ARAC</name>
<dbReference type="AlphaFoldDB" id="A0A8X7BQF8"/>
<proteinExistence type="predicted"/>
<dbReference type="Proteomes" id="UP000886998">
    <property type="component" value="Unassembled WGS sequence"/>
</dbReference>
<dbReference type="EMBL" id="BMAV01002189">
    <property type="protein sequence ID" value="GFY40906.1"/>
    <property type="molecule type" value="Genomic_DNA"/>
</dbReference>
<evidence type="ECO:0000313" key="1">
    <source>
        <dbReference type="EMBL" id="GFY40906.1"/>
    </source>
</evidence>
<sequence>MWKSGFNLISDGKWRTRQRRKVRQGAAASKEAPAKLLFFSADEGLEGFVYAGNNKDIRCVSKRANHFPLFIYHDRGICPGSQVAKNNKKEVRCGDSFPTERIYKKGCKEV</sequence>
<protein>
    <submittedName>
        <fullName evidence="1">Uncharacterized protein</fullName>
    </submittedName>
</protein>
<keyword evidence="2" id="KW-1185">Reference proteome</keyword>
<evidence type="ECO:0000313" key="2">
    <source>
        <dbReference type="Proteomes" id="UP000886998"/>
    </source>
</evidence>
<gene>
    <name evidence="1" type="ORF">TNIN_484891</name>
</gene>
<comment type="caution">
    <text evidence="1">The sequence shown here is derived from an EMBL/GenBank/DDBJ whole genome shotgun (WGS) entry which is preliminary data.</text>
</comment>